<keyword evidence="2" id="KW-1185">Reference proteome</keyword>
<reference evidence="1 2" key="1">
    <citation type="journal article" date="2018" name="Mol. Biol. Evol.">
        <title>Broad Genomic Sampling Reveals a Smut Pathogenic Ancestry of the Fungal Clade Ustilaginomycotina.</title>
        <authorList>
            <person name="Kijpornyongpan T."/>
            <person name="Mondo S.J."/>
            <person name="Barry K."/>
            <person name="Sandor L."/>
            <person name="Lee J."/>
            <person name="Lipzen A."/>
            <person name="Pangilinan J."/>
            <person name="LaButti K."/>
            <person name="Hainaut M."/>
            <person name="Henrissat B."/>
            <person name="Grigoriev I.V."/>
            <person name="Spatafora J.W."/>
            <person name="Aime M.C."/>
        </authorList>
    </citation>
    <scope>NUCLEOTIDE SEQUENCE [LARGE SCALE GENOMIC DNA]</scope>
    <source>
        <strain evidence="1 2">SA 807</strain>
    </source>
</reference>
<dbReference type="Proteomes" id="UP000245626">
    <property type="component" value="Unassembled WGS sequence"/>
</dbReference>
<gene>
    <name evidence="1" type="ORF">IE53DRAFT_387264</name>
</gene>
<accession>A0ACD0NX72</accession>
<organism evidence="1 2">
    <name type="scientific">Violaceomyces palustris</name>
    <dbReference type="NCBI Taxonomy" id="1673888"/>
    <lineage>
        <taxon>Eukaryota</taxon>
        <taxon>Fungi</taxon>
        <taxon>Dikarya</taxon>
        <taxon>Basidiomycota</taxon>
        <taxon>Ustilaginomycotina</taxon>
        <taxon>Ustilaginomycetes</taxon>
        <taxon>Violaceomycetales</taxon>
        <taxon>Violaceomycetaceae</taxon>
        <taxon>Violaceomyces</taxon>
    </lineage>
</organism>
<dbReference type="EMBL" id="KZ819933">
    <property type="protein sequence ID" value="PWN50428.1"/>
    <property type="molecule type" value="Genomic_DNA"/>
</dbReference>
<proteinExistence type="predicted"/>
<evidence type="ECO:0000313" key="1">
    <source>
        <dbReference type="EMBL" id="PWN50428.1"/>
    </source>
</evidence>
<sequence>MSNRKPGNGKAQVHTLGHSIRANSKTKQRQATHAATTFGSTNNRGGSSSSSSSSYNASGGGSLASSLSSLLQPSPHGKDAGLAALLAANAKSPYDLTKPKSQRSHARQQNPSSLSSSFTAAFDSFGTVQDSQSTPPTSGIKAGGAGTGADKALTKPPELKPSSLQKASANPTDGATASSATATPPPTSFPSSLDRSSQDAAKALLSRDHLTKSSRPAEENPKVNSLAKPLTLTSSTPTPTPTPPPVPLQPLPPGRKAVYRPVLSSSLNVNWPEVSSNLHSQTILHCFLDLFKLEEVDARLRRGGNLSKRLSSRGQREDGKERNERRREAKRRKSSHPSEDLQQRRHPSNRYSEAVVRTDRDDGGKGEDDEDGVEDGEGRPWILSGINSVTRAMEETIQSKLNPPEGTMVEGERPGSKVKRKRVNKEEGEAKLGGLKMVFVCSRDVDPPRLVSHFPMLTCSYNAICHPPAPTKSRLSKPSRDDRGEKATKTPGDGHAQEEEEEEEEEGLELIPLPVGSEELLGKALRLKRCSVLALTEHFPERHLKSLRRAIQNSLSGGVGESATFKSIYRLRSEWLEVATRSIRESRCGESGELVAKVEWRGGSEPGLASKVKVKHVKSTAPTDPGSSKARKKERRERRKASKRESKMGGVDRGGGNEGDGEKEGGGGKKAADVASIGLKKGEEEGAKGTRSSTKGKLERAKRRKERSKLRKKEGSCGVKASPSVKQLGNAIVASNGKVESNGPSTHRQHSDSS</sequence>
<evidence type="ECO:0000313" key="2">
    <source>
        <dbReference type="Proteomes" id="UP000245626"/>
    </source>
</evidence>
<name>A0ACD0NX72_9BASI</name>
<protein>
    <submittedName>
        <fullName evidence="1">Uncharacterized protein</fullName>
    </submittedName>
</protein>